<organism evidence="5 6">
    <name type="scientific">Bradyrhizobium hipponense</name>
    <dbReference type="NCBI Taxonomy" id="2605638"/>
    <lineage>
        <taxon>Bacteria</taxon>
        <taxon>Pseudomonadati</taxon>
        <taxon>Pseudomonadota</taxon>
        <taxon>Alphaproteobacteria</taxon>
        <taxon>Hyphomicrobiales</taxon>
        <taxon>Nitrobacteraceae</taxon>
        <taxon>Bradyrhizobium</taxon>
    </lineage>
</organism>
<gene>
    <name evidence="5" type="ORF">FXV83_22990</name>
</gene>
<dbReference type="PANTHER" id="PTHR42738">
    <property type="entry name" value="HYDROXYMETHYLGLUTARYL-COA LYASE"/>
    <property type="match status" value="1"/>
</dbReference>
<evidence type="ECO:0000313" key="5">
    <source>
        <dbReference type="EMBL" id="TYO64240.1"/>
    </source>
</evidence>
<evidence type="ECO:0000313" key="6">
    <source>
        <dbReference type="Proteomes" id="UP000324797"/>
    </source>
</evidence>
<dbReference type="Gene3D" id="3.20.20.70">
    <property type="entry name" value="Aldolase class I"/>
    <property type="match status" value="1"/>
</dbReference>
<dbReference type="CDD" id="cd07938">
    <property type="entry name" value="DRE_TIM_HMGL"/>
    <property type="match status" value="1"/>
</dbReference>
<sequence>MIRPARCSARSEPPLREAGCRELSEAVIAVHADFELDRLFHRLFFKAIIYNQARESPMTHAPDVLICEVGPRDGLQNLDVFVPTEAKCALVDMIAAAGVREIDAGSFVPPKVVPQFADVDAVMAYALAHKTATIGALVPNVKGAERAITAGVNAMYFVISASETHNRANVRRSIEEQLEGFRAVRAAIDACPADQRPHLMGAISTSFGCSLEGEVSEAAVCRVARAFAQAGADEIGLADTVGYATPKLIRQIVEAVRREVGSQMTLRLHLHDTLGAGLANAVAGLEAGIHRFDAAVSGLGGCPFAPGARGNIVTEDLVFMLERMGLSTGIDLDRLMQTREILARHIPARHLTGHLHEAGIPKVLRRAA</sequence>
<dbReference type="EMBL" id="VSTH01000078">
    <property type="protein sequence ID" value="TYO64240.1"/>
    <property type="molecule type" value="Genomic_DNA"/>
</dbReference>
<evidence type="ECO:0000259" key="4">
    <source>
        <dbReference type="PROSITE" id="PS50991"/>
    </source>
</evidence>
<comment type="caution">
    <text evidence="5">The sequence shown here is derived from an EMBL/GenBank/DDBJ whole genome shotgun (WGS) entry which is preliminary data.</text>
</comment>
<proteinExistence type="inferred from homology"/>
<name>A0A5S4YIL8_9BRAD</name>
<dbReference type="InterPro" id="IPR000891">
    <property type="entry name" value="PYR_CT"/>
</dbReference>
<keyword evidence="2" id="KW-0479">Metal-binding</keyword>
<dbReference type="PROSITE" id="PS50991">
    <property type="entry name" value="PYR_CT"/>
    <property type="match status" value="1"/>
</dbReference>
<dbReference type="NCBIfam" id="NF004283">
    <property type="entry name" value="PRK05692.1"/>
    <property type="match status" value="1"/>
</dbReference>
<dbReference type="InterPro" id="IPR043594">
    <property type="entry name" value="HMGL"/>
</dbReference>
<protein>
    <submittedName>
        <fullName evidence="5">Hydroxymethylglutaryl-CoA lyase</fullName>
    </submittedName>
</protein>
<evidence type="ECO:0000256" key="1">
    <source>
        <dbReference type="ARBA" id="ARBA00009405"/>
    </source>
</evidence>
<dbReference type="GO" id="GO:0046951">
    <property type="term" value="P:ketone body biosynthetic process"/>
    <property type="evidence" value="ECO:0007669"/>
    <property type="project" value="TreeGrafter"/>
</dbReference>
<comment type="similarity">
    <text evidence="1">Belongs to the HMG-CoA lyase family.</text>
</comment>
<dbReference type="GO" id="GO:0046872">
    <property type="term" value="F:metal ion binding"/>
    <property type="evidence" value="ECO:0007669"/>
    <property type="project" value="UniProtKB-KW"/>
</dbReference>
<dbReference type="PANTHER" id="PTHR42738:SF7">
    <property type="entry name" value="HYDROXYMETHYLGLUTARYL-COA LYASE"/>
    <property type="match status" value="1"/>
</dbReference>
<dbReference type="Pfam" id="PF00682">
    <property type="entry name" value="HMGL-like"/>
    <property type="match status" value="1"/>
</dbReference>
<feature type="domain" description="Pyruvate carboxyltransferase" evidence="4">
    <location>
        <begin position="64"/>
        <end position="336"/>
    </location>
</feature>
<dbReference type="GO" id="GO:0004419">
    <property type="term" value="F:hydroxymethylglutaryl-CoA lyase activity"/>
    <property type="evidence" value="ECO:0007669"/>
    <property type="project" value="TreeGrafter"/>
</dbReference>
<reference evidence="5 6" key="1">
    <citation type="submission" date="2019-08" db="EMBL/GenBank/DDBJ databases">
        <title>Bradyrhizobium hipponensis sp. nov., a rhizobium isolated from a Lupinus angustifolius root nodule in Tunisia.</title>
        <authorList>
            <person name="Off K."/>
            <person name="Rejili M."/>
            <person name="Mars M."/>
            <person name="Brachmann A."/>
            <person name="Marin M."/>
        </authorList>
    </citation>
    <scope>NUCLEOTIDE SEQUENCE [LARGE SCALE GENOMIC DNA]</scope>
    <source>
        <strain evidence="6">aSej3</strain>
    </source>
</reference>
<dbReference type="SUPFAM" id="SSF51569">
    <property type="entry name" value="Aldolase"/>
    <property type="match status" value="1"/>
</dbReference>
<dbReference type="InterPro" id="IPR013785">
    <property type="entry name" value="Aldolase_TIM"/>
</dbReference>
<dbReference type="GO" id="GO:0006552">
    <property type="term" value="P:L-leucine catabolic process"/>
    <property type="evidence" value="ECO:0007669"/>
    <property type="project" value="TreeGrafter"/>
</dbReference>
<evidence type="ECO:0000256" key="3">
    <source>
        <dbReference type="ARBA" id="ARBA00023239"/>
    </source>
</evidence>
<evidence type="ECO:0000256" key="2">
    <source>
        <dbReference type="ARBA" id="ARBA00022723"/>
    </source>
</evidence>
<keyword evidence="3 5" id="KW-0456">Lyase</keyword>
<keyword evidence="6" id="KW-1185">Reference proteome</keyword>
<dbReference type="AlphaFoldDB" id="A0A5S4YIL8"/>
<accession>A0A5S4YIL8</accession>
<dbReference type="Proteomes" id="UP000324797">
    <property type="component" value="Unassembled WGS sequence"/>
</dbReference>